<dbReference type="GO" id="GO:0016020">
    <property type="term" value="C:membrane"/>
    <property type="evidence" value="ECO:0007669"/>
    <property type="project" value="InterPro"/>
</dbReference>
<dbReference type="PIRSF" id="PIRSF004557">
    <property type="entry name" value="SecY"/>
    <property type="match status" value="1"/>
</dbReference>
<evidence type="ECO:0000256" key="5">
    <source>
        <dbReference type="ARBA" id="ARBA00022927"/>
    </source>
</evidence>
<keyword evidence="8 10" id="KW-0472">Membrane</keyword>
<accession>A0A9W8JM09</accession>
<dbReference type="NCBIfam" id="TIGR00967">
    <property type="entry name" value="3a0501s007"/>
    <property type="match status" value="1"/>
</dbReference>
<dbReference type="InterPro" id="IPR019561">
    <property type="entry name" value="Translocon_Sec61/SecY_plug_dom"/>
</dbReference>
<evidence type="ECO:0000313" key="13">
    <source>
        <dbReference type="Proteomes" id="UP001140091"/>
    </source>
</evidence>
<dbReference type="Proteomes" id="UP001140091">
    <property type="component" value="Unassembled WGS sequence"/>
</dbReference>
<dbReference type="GO" id="GO:0012505">
    <property type="term" value="C:endomembrane system"/>
    <property type="evidence" value="ECO:0007669"/>
    <property type="project" value="UniProtKB-SubCell"/>
</dbReference>
<keyword evidence="3" id="KW-0813">Transport</keyword>
<keyword evidence="13" id="KW-1185">Reference proteome</keyword>
<organism evidence="12 13">
    <name type="scientific">Candolleomyces eurysporus</name>
    <dbReference type="NCBI Taxonomy" id="2828524"/>
    <lineage>
        <taxon>Eukaryota</taxon>
        <taxon>Fungi</taxon>
        <taxon>Dikarya</taxon>
        <taxon>Basidiomycota</taxon>
        <taxon>Agaricomycotina</taxon>
        <taxon>Agaricomycetes</taxon>
        <taxon>Agaricomycetidae</taxon>
        <taxon>Agaricales</taxon>
        <taxon>Agaricineae</taxon>
        <taxon>Psathyrellaceae</taxon>
        <taxon>Candolleomyces</taxon>
    </lineage>
</organism>
<evidence type="ECO:0000256" key="2">
    <source>
        <dbReference type="ARBA" id="ARBA00005751"/>
    </source>
</evidence>
<feature type="transmembrane region" description="Helical" evidence="10">
    <location>
        <begin position="33"/>
        <end position="55"/>
    </location>
</feature>
<evidence type="ECO:0000256" key="7">
    <source>
        <dbReference type="ARBA" id="ARBA00023010"/>
    </source>
</evidence>
<evidence type="ECO:0000256" key="10">
    <source>
        <dbReference type="SAM" id="Phobius"/>
    </source>
</evidence>
<evidence type="ECO:0000256" key="1">
    <source>
        <dbReference type="ARBA" id="ARBA00004127"/>
    </source>
</evidence>
<dbReference type="OrthoDB" id="420669at2759"/>
<feature type="transmembrane region" description="Helical" evidence="10">
    <location>
        <begin position="75"/>
        <end position="100"/>
    </location>
</feature>
<keyword evidence="4 10" id="KW-0812">Transmembrane</keyword>
<feature type="transmembrane region" description="Helical" evidence="10">
    <location>
        <begin position="215"/>
        <end position="235"/>
    </location>
</feature>
<dbReference type="PROSITE" id="PS00755">
    <property type="entry name" value="SECY_1"/>
    <property type="match status" value="1"/>
</dbReference>
<keyword evidence="5" id="KW-0653">Protein transport</keyword>
<dbReference type="GO" id="GO:0015031">
    <property type="term" value="P:protein transport"/>
    <property type="evidence" value="ECO:0007669"/>
    <property type="project" value="UniProtKB-KW"/>
</dbReference>
<dbReference type="InterPro" id="IPR030659">
    <property type="entry name" value="SecY_CS"/>
</dbReference>
<dbReference type="AlphaFoldDB" id="A0A9W8JM09"/>
<protein>
    <recommendedName>
        <fullName evidence="11">Translocon Sec61/SecY plug domain-containing protein</fullName>
    </recommendedName>
</protein>
<reference evidence="12" key="1">
    <citation type="submission" date="2022-06" db="EMBL/GenBank/DDBJ databases">
        <title>Genome Sequence of Candolleomyces eurysporus.</title>
        <authorList>
            <person name="Buettner E."/>
        </authorList>
    </citation>
    <scope>NUCLEOTIDE SEQUENCE</scope>
    <source>
        <strain evidence="12">VTCC 930004</strain>
    </source>
</reference>
<evidence type="ECO:0000313" key="12">
    <source>
        <dbReference type="EMBL" id="KAJ2936313.1"/>
    </source>
</evidence>
<dbReference type="Pfam" id="PF10559">
    <property type="entry name" value="Plug_translocon"/>
    <property type="match status" value="1"/>
</dbReference>
<keyword evidence="6 10" id="KW-1133">Transmembrane helix</keyword>
<dbReference type="SUPFAM" id="SSF103491">
    <property type="entry name" value="Preprotein translocase SecY subunit"/>
    <property type="match status" value="1"/>
</dbReference>
<gene>
    <name evidence="12" type="ORF">H1R20_g777</name>
</gene>
<evidence type="ECO:0000256" key="3">
    <source>
        <dbReference type="ARBA" id="ARBA00022448"/>
    </source>
</evidence>
<feature type="transmembrane region" description="Helical" evidence="10">
    <location>
        <begin position="145"/>
        <end position="167"/>
    </location>
</feature>
<feature type="transmembrane region" description="Helical" evidence="10">
    <location>
        <begin position="120"/>
        <end position="139"/>
    </location>
</feature>
<evidence type="ECO:0000256" key="6">
    <source>
        <dbReference type="ARBA" id="ARBA00022989"/>
    </source>
</evidence>
<dbReference type="Pfam" id="PF00344">
    <property type="entry name" value="SecY"/>
    <property type="match status" value="1"/>
</dbReference>
<name>A0A9W8JM09_9AGAR</name>
<dbReference type="InterPro" id="IPR023201">
    <property type="entry name" value="SecY_dom_sf"/>
</dbReference>
<keyword evidence="7" id="KW-0811">Translocation</keyword>
<sequence>MSGFRFLNLVRPFLPILPEVSSPDRKVPFNQKVLWTAVTLLIFLVCSQVPLYGIMSSDSSDPLYWMRVILASNRGTLMELGITPIITSGMIMQLLAGANLIDVDFSLKDDRVLFSGAQKLFALIIALGQATVYVLTGLYGQPKDIGAGVCLLLIIQLVVAALIVILLDELLQKGYGLGSGAEFEGAIVALFHLLFTWSDPRRALREAFWRERLPNVMNLISTVLIFALVIYLQGFRIEIPVKSNRFRGQRGTYPVKLFYTSNMPIMLQSALTSNVFIVSQMLATRFPSNLLVKILGVWEPMEGSPQLRAVAGIAYYMSPPQTIKEAILDPIHTAVYITFMLSACALFSKTWIEVSGSGPRDVAKQLKDQQMVMAGHREGSMYKELKRVIPTAAAFGGAILGLLSVAADLSGAIGSGTGILMAVTIIYGYWEIGMKESQGAELGGLAELM</sequence>
<dbReference type="PANTHER" id="PTHR10906">
    <property type="entry name" value="SECY/SEC61-ALPHA FAMILY MEMBER"/>
    <property type="match status" value="1"/>
</dbReference>
<feature type="transmembrane region" description="Helical" evidence="10">
    <location>
        <begin position="412"/>
        <end position="430"/>
    </location>
</feature>
<evidence type="ECO:0000259" key="11">
    <source>
        <dbReference type="Pfam" id="PF10559"/>
    </source>
</evidence>
<proteinExistence type="inferred from homology"/>
<feature type="non-terminal residue" evidence="12">
    <location>
        <position position="449"/>
    </location>
</feature>
<dbReference type="InterPro" id="IPR002208">
    <property type="entry name" value="SecY/SEC61-alpha"/>
</dbReference>
<comment type="similarity">
    <text evidence="2 9">Belongs to the SecY/SEC61-alpha family.</text>
</comment>
<comment type="caution">
    <text evidence="12">The sequence shown here is derived from an EMBL/GenBank/DDBJ whole genome shotgun (WGS) entry which is preliminary data.</text>
</comment>
<evidence type="ECO:0000256" key="4">
    <source>
        <dbReference type="ARBA" id="ARBA00022692"/>
    </source>
</evidence>
<comment type="subcellular location">
    <subcellularLocation>
        <location evidence="1">Endomembrane system</location>
        <topology evidence="1">Multi-pass membrane protein</topology>
    </subcellularLocation>
</comment>
<evidence type="ECO:0000256" key="8">
    <source>
        <dbReference type="ARBA" id="ARBA00023136"/>
    </source>
</evidence>
<dbReference type="EMBL" id="JANBPK010000097">
    <property type="protein sequence ID" value="KAJ2936313.1"/>
    <property type="molecule type" value="Genomic_DNA"/>
</dbReference>
<feature type="transmembrane region" description="Helical" evidence="10">
    <location>
        <begin position="174"/>
        <end position="195"/>
    </location>
</feature>
<feature type="transmembrane region" description="Helical" evidence="10">
    <location>
        <begin position="388"/>
        <end position="406"/>
    </location>
</feature>
<feature type="domain" description="Translocon Sec61/SecY plug" evidence="11">
    <location>
        <begin position="41"/>
        <end position="75"/>
    </location>
</feature>
<evidence type="ECO:0000256" key="9">
    <source>
        <dbReference type="RuleBase" id="RU004349"/>
    </source>
</evidence>
<dbReference type="Gene3D" id="1.10.3370.10">
    <property type="entry name" value="SecY subunit domain"/>
    <property type="match status" value="1"/>
</dbReference>